<protein>
    <recommendedName>
        <fullName evidence="7">Major facilitator superfamily (MFS) profile domain-containing protein</fullName>
    </recommendedName>
</protein>
<dbReference type="SUPFAM" id="SSF103473">
    <property type="entry name" value="MFS general substrate transporter"/>
    <property type="match status" value="1"/>
</dbReference>
<feature type="transmembrane region" description="Helical" evidence="6">
    <location>
        <begin position="417"/>
        <end position="435"/>
    </location>
</feature>
<evidence type="ECO:0000256" key="4">
    <source>
        <dbReference type="ARBA" id="ARBA00022989"/>
    </source>
</evidence>
<dbReference type="OrthoDB" id="3936150at2759"/>
<dbReference type="InterPro" id="IPR036259">
    <property type="entry name" value="MFS_trans_sf"/>
</dbReference>
<evidence type="ECO:0000256" key="6">
    <source>
        <dbReference type="SAM" id="Phobius"/>
    </source>
</evidence>
<evidence type="ECO:0000256" key="1">
    <source>
        <dbReference type="ARBA" id="ARBA00004141"/>
    </source>
</evidence>
<feature type="transmembrane region" description="Helical" evidence="6">
    <location>
        <begin position="47"/>
        <end position="67"/>
    </location>
</feature>
<feature type="transmembrane region" description="Helical" evidence="6">
    <location>
        <begin position="387"/>
        <end position="405"/>
    </location>
</feature>
<proteinExistence type="predicted"/>
<dbReference type="PANTHER" id="PTHR23511:SF36">
    <property type="entry name" value="EG:BACR7A4.13 PROTEIN-RELATED"/>
    <property type="match status" value="1"/>
</dbReference>
<evidence type="ECO:0000259" key="7">
    <source>
        <dbReference type="PROSITE" id="PS50850"/>
    </source>
</evidence>
<feature type="transmembrane region" description="Helical" evidence="6">
    <location>
        <begin position="173"/>
        <end position="194"/>
    </location>
</feature>
<keyword evidence="2" id="KW-0813">Transport</keyword>
<name>A0A834IRN3_RHYFE</name>
<feature type="transmembrane region" description="Helical" evidence="6">
    <location>
        <begin position="314"/>
        <end position="335"/>
    </location>
</feature>
<keyword evidence="3 6" id="KW-0812">Transmembrane</keyword>
<dbReference type="Gene3D" id="1.20.1250.20">
    <property type="entry name" value="MFS general substrate transporter like domains"/>
    <property type="match status" value="1"/>
</dbReference>
<dbReference type="InterPro" id="IPR020846">
    <property type="entry name" value="MFS_dom"/>
</dbReference>
<evidence type="ECO:0000256" key="3">
    <source>
        <dbReference type="ARBA" id="ARBA00022692"/>
    </source>
</evidence>
<evidence type="ECO:0000256" key="5">
    <source>
        <dbReference type="ARBA" id="ARBA00023136"/>
    </source>
</evidence>
<evidence type="ECO:0000313" key="8">
    <source>
        <dbReference type="EMBL" id="KAF7285169.1"/>
    </source>
</evidence>
<dbReference type="PROSITE" id="PS50850">
    <property type="entry name" value="MFS"/>
    <property type="match status" value="1"/>
</dbReference>
<feature type="transmembrane region" description="Helical" evidence="6">
    <location>
        <begin position="214"/>
        <end position="233"/>
    </location>
</feature>
<dbReference type="FunFam" id="1.20.1250.20:FF:000232">
    <property type="entry name" value="Organic cation/carnitine transporter 7"/>
    <property type="match status" value="1"/>
</dbReference>
<dbReference type="GO" id="GO:0016020">
    <property type="term" value="C:membrane"/>
    <property type="evidence" value="ECO:0007669"/>
    <property type="project" value="UniProtKB-SubCell"/>
</dbReference>
<accession>A0A834IRN3</accession>
<feature type="transmembrane region" description="Helical" evidence="6">
    <location>
        <begin position="114"/>
        <end position="132"/>
    </location>
</feature>
<gene>
    <name evidence="8" type="ORF">GWI33_011708</name>
</gene>
<comment type="subcellular location">
    <subcellularLocation>
        <location evidence="1">Membrane</location>
        <topology evidence="1">Multi-pass membrane protein</topology>
    </subcellularLocation>
</comment>
<organism evidence="8 9">
    <name type="scientific">Rhynchophorus ferrugineus</name>
    <name type="common">Red palm weevil</name>
    <name type="synonym">Curculio ferrugineus</name>
    <dbReference type="NCBI Taxonomy" id="354439"/>
    <lineage>
        <taxon>Eukaryota</taxon>
        <taxon>Metazoa</taxon>
        <taxon>Ecdysozoa</taxon>
        <taxon>Arthropoda</taxon>
        <taxon>Hexapoda</taxon>
        <taxon>Insecta</taxon>
        <taxon>Pterygota</taxon>
        <taxon>Neoptera</taxon>
        <taxon>Endopterygota</taxon>
        <taxon>Coleoptera</taxon>
        <taxon>Polyphaga</taxon>
        <taxon>Cucujiformia</taxon>
        <taxon>Curculionidae</taxon>
        <taxon>Dryophthorinae</taxon>
        <taxon>Rhynchophorus</taxon>
    </lineage>
</organism>
<feature type="domain" description="Major facilitator superfamily (MFS) profile" evidence="7">
    <location>
        <begin position="49"/>
        <end position="528"/>
    </location>
</feature>
<keyword evidence="5 6" id="KW-0472">Membrane</keyword>
<evidence type="ECO:0000313" key="9">
    <source>
        <dbReference type="Proteomes" id="UP000625711"/>
    </source>
</evidence>
<feature type="transmembrane region" description="Helical" evidence="6">
    <location>
        <begin position="441"/>
        <end position="467"/>
    </location>
</feature>
<dbReference type="AlphaFoldDB" id="A0A834IRN3"/>
<dbReference type="GO" id="GO:0022857">
    <property type="term" value="F:transmembrane transporter activity"/>
    <property type="evidence" value="ECO:0007669"/>
    <property type="project" value="InterPro"/>
</dbReference>
<evidence type="ECO:0000256" key="2">
    <source>
        <dbReference type="ARBA" id="ARBA00022448"/>
    </source>
</evidence>
<feature type="transmembrane region" description="Helical" evidence="6">
    <location>
        <begin position="87"/>
        <end position="107"/>
    </location>
</feature>
<dbReference type="InterPro" id="IPR011701">
    <property type="entry name" value="MFS"/>
</dbReference>
<feature type="transmembrane region" description="Helical" evidence="6">
    <location>
        <begin position="504"/>
        <end position="523"/>
    </location>
</feature>
<dbReference type="EMBL" id="JAACXV010000060">
    <property type="protein sequence ID" value="KAF7285169.1"/>
    <property type="molecule type" value="Genomic_DNA"/>
</dbReference>
<dbReference type="Pfam" id="PF07690">
    <property type="entry name" value="MFS_1"/>
    <property type="match status" value="2"/>
</dbReference>
<feature type="transmembrane region" description="Helical" evidence="6">
    <location>
        <begin position="144"/>
        <end position="161"/>
    </location>
</feature>
<keyword evidence="9" id="KW-1185">Reference proteome</keyword>
<keyword evidence="4 6" id="KW-1133">Transmembrane helix</keyword>
<feature type="transmembrane region" description="Helical" evidence="6">
    <location>
        <begin position="474"/>
        <end position="498"/>
    </location>
</feature>
<dbReference type="Proteomes" id="UP000625711">
    <property type="component" value="Unassembled WGS sequence"/>
</dbReference>
<dbReference type="PANTHER" id="PTHR23511">
    <property type="entry name" value="SYNAPTIC VESICLE GLYCOPROTEIN 2"/>
    <property type="match status" value="1"/>
</dbReference>
<comment type="caution">
    <text evidence="8">The sequence shown here is derived from an EMBL/GenBank/DDBJ whole genome shotgun (WGS) entry which is preliminary data.</text>
</comment>
<sequence length="532" mass="58248">MDIDLDVIDSRKASVISEAKVSRRLSEHEPATFEEAITETKFGKFNIVLALLAIPASLCVVFDTSTMSYTFVAAQCDLELSLSDKGLLNAVTYGGMITSAVIWGFLFDVLGRKRLLVIGFLIDSIFVFTSSLTQNIALLLVTKYLQGFIINGPFAALSSYMSEFHSAKYRPNCQLIIGSCNSFGTVLLPMIAWGILPNTIDFSIFNYNFHSWNIFLLITGLPAFITGLMFILLPESPKFLMSRGENDKALEVFRKVYSINTGQPKDTYPIRKLVDETKLKANNQHGGQVTAQRSTVQTLKEGFRQIKPLFFPPYLLKVILTCAIMLFIVMGLNMLRLWLPQIFQTITDYQVAHNGSTASLCTMLEIITPSNNASSDECVVNTDNSTVYINSIIVGCTAICGYVVAGSVIRLIGKKKMVVGVQCMTAAACVGMYFSKQPVTALISASLFMAAGSLSNNVMISIVVDLFPTTLRTLAIALGMMIGRCGAMMGNFIFPYLLESGCEPPFFVVSGFMLAAAALSLTLPNTDMQALQ</sequence>
<reference evidence="8" key="1">
    <citation type="submission" date="2020-08" db="EMBL/GenBank/DDBJ databases">
        <title>Genome sequencing and assembly of the red palm weevil Rhynchophorus ferrugineus.</title>
        <authorList>
            <person name="Dias G.B."/>
            <person name="Bergman C.M."/>
            <person name="Manee M."/>
        </authorList>
    </citation>
    <scope>NUCLEOTIDE SEQUENCE</scope>
    <source>
        <strain evidence="8">AA-2017</strain>
        <tissue evidence="8">Whole larva</tissue>
    </source>
</reference>